<evidence type="ECO:0000259" key="11">
    <source>
        <dbReference type="Pfam" id="PF23598"/>
    </source>
</evidence>
<evidence type="ECO:0000259" key="8">
    <source>
        <dbReference type="Pfam" id="PF00931"/>
    </source>
</evidence>
<dbReference type="PANTHER" id="PTHR23155:SF1087">
    <property type="entry name" value="OS11G0462900 PROTEIN"/>
    <property type="match status" value="1"/>
</dbReference>
<dbReference type="GO" id="GO:0002758">
    <property type="term" value="P:innate immune response-activating signaling pathway"/>
    <property type="evidence" value="ECO:0007669"/>
    <property type="project" value="UniProtKB-ARBA"/>
</dbReference>
<evidence type="ECO:0000256" key="7">
    <source>
        <dbReference type="SAM" id="MobiDB-lite"/>
    </source>
</evidence>
<dbReference type="AlphaFoldDB" id="A0A8K1IB98"/>
<dbReference type="InterPro" id="IPR041118">
    <property type="entry name" value="Rx_N"/>
</dbReference>
<sequence length="1082" mass="122642">MRQELKEEVEIKPLLEQQVEVRSPPKHEEEEEEAEESPHVDSSVFSDPGPSTRDVSFRGRDIGAPISSSLGSMRPLVGKLDMLLQAPLLQGCSNAKWVKRVQDGMCLLKDDVEKMGSYLDQLSEVDDPPLAANCWMNEARNLSYDMEDYIDSLIFVRPEHPSFVPDNTKTTRSGPKFRFCLKFFSHAKTPKTQVVSIVETLSEFRMYVQEAIERHQRYNLHSFSTLKRRFVSVGPMLPIPMQYDEHAVHIIVDDWMNEFINSLVADVREDQQQQQQLKVVSVLGPSCLGKTTLAKVLYSRIGKQYHCRAFIRVSKKPDMKRIFRDMLSQLQCQDPPQDFQETDLIDNIKKYLEYKRYLIIIDDLWETSVWDIINHAFPKGSQGSRIVTTTQIEDVAIACCCYQSEDVFEMKPLDDDHSRKLFFNRLFGSESDCPEELKQVCDEIAEICDGLPLATISIASLLLSQPVMSNDLFTYIHQSLISCFSGLPTSERTRQALNLSYNNLPRYLKTCLLYLSMYPEGYTFLKDDLVKQWVAEGLIYTTEGQDIEKVAKSYLYQLICRSFIQPICVNYNNEVLSCQVHDMVHDLIAHKSEEENFIVAIDYSCRKNVPLSHKARRLSLIFGNARYVKIPANIRNSQVRSVRFSGLLESIPCLTEFKLVRVLNLQLSGQGRHDDDIADLTGISEMFQLRYLKIACDVCIKLPNHVLQYLGTLDITDARFVPVPWDVNFPRLLHLHLSLPVETDLLDWIDGRRHFLGLHGTSPLLQRFEFSPHSSCIFSRVPLWVGKLGNLCILKIAVRGLPTHCVDILRGLPALTALSLHVETPPDDKVIFDKAGFSVLKYFKLRFMRGIARVKFEADAMPRLWKLKLVFNAIPPMDQQWKTCLHGMALISIDYMPGLRQIFTKFRGAAADLKYVSRIGVVSNHLSNPIVDVQLADSGSCGHESTEAEITTAPAPSKSQRRPARAGAPDLGVLWKLPTVTEVSFTGCPRALLAYLDSVECCGSSRTAWRGPTLALVVTTVGKAALLGYLCVSWKLSNGTTVAEVGARADHSRKAALPQTFLSVGRNLNMRTNRKHSRHRDG</sequence>
<dbReference type="SUPFAM" id="SSF52540">
    <property type="entry name" value="P-loop containing nucleoside triphosphate hydrolases"/>
    <property type="match status" value="1"/>
</dbReference>
<feature type="domain" description="Disease resistance R13L4/SHOC-2-like LRR" evidence="11">
    <location>
        <begin position="638"/>
        <end position="738"/>
    </location>
</feature>
<dbReference type="Gene3D" id="1.10.10.10">
    <property type="entry name" value="Winged helix-like DNA-binding domain superfamily/Winged helix DNA-binding domain"/>
    <property type="match status" value="1"/>
</dbReference>
<evidence type="ECO:0000256" key="1">
    <source>
        <dbReference type="ARBA" id="ARBA00008894"/>
    </source>
</evidence>
<feature type="domain" description="Disease resistance N-terminal" evidence="9">
    <location>
        <begin position="73"/>
        <end position="157"/>
    </location>
</feature>
<feature type="compositionally biased region" description="Basic and acidic residues" evidence="7">
    <location>
        <begin position="1"/>
        <end position="13"/>
    </location>
</feature>
<dbReference type="GO" id="GO:0042742">
    <property type="term" value="P:defense response to bacterium"/>
    <property type="evidence" value="ECO:0007669"/>
    <property type="project" value="UniProtKB-ARBA"/>
</dbReference>
<accession>A0A8K1IB98</accession>
<reference evidence="12" key="1">
    <citation type="submission" date="2021-07" db="EMBL/GenBank/DDBJ databases">
        <title>Genome-wide identification of the NLR gene family in Haynaldia villosa by SMRT-RenSeq.</title>
        <authorList>
            <person name="Huang Z."/>
            <person name="Qiao F."/>
            <person name="Yang B."/>
            <person name="Liu J."/>
            <person name="Liu Y."/>
            <person name="Wulff B.B.H."/>
            <person name="Hu P."/>
            <person name="Lv Z."/>
            <person name="Zhang R."/>
            <person name="Chen P."/>
            <person name="Xing L."/>
            <person name="Cao A."/>
        </authorList>
    </citation>
    <scope>NUCLEOTIDE SEQUENCE</scope>
    <source>
        <strain evidence="12">Hv_Contig_1239_nlr_1</strain>
    </source>
</reference>
<dbReference type="InterPro" id="IPR027417">
    <property type="entry name" value="P-loop_NTPase"/>
</dbReference>
<dbReference type="InterPro" id="IPR055414">
    <property type="entry name" value="LRR_R13L4/SHOC2-like"/>
</dbReference>
<dbReference type="InterPro" id="IPR058922">
    <property type="entry name" value="WHD_DRP"/>
</dbReference>
<keyword evidence="6" id="KW-0175">Coiled coil</keyword>
<evidence type="ECO:0000256" key="6">
    <source>
        <dbReference type="ARBA" id="ARBA00023054"/>
    </source>
</evidence>
<dbReference type="InterPro" id="IPR044974">
    <property type="entry name" value="Disease_R_plants"/>
</dbReference>
<dbReference type="Pfam" id="PF23598">
    <property type="entry name" value="LRR_14"/>
    <property type="match status" value="2"/>
</dbReference>
<dbReference type="Pfam" id="PF23559">
    <property type="entry name" value="WHD_DRP"/>
    <property type="match status" value="1"/>
</dbReference>
<dbReference type="Gene3D" id="3.40.50.300">
    <property type="entry name" value="P-loop containing nucleotide triphosphate hydrolases"/>
    <property type="match status" value="1"/>
</dbReference>
<dbReference type="Gene3D" id="3.80.10.10">
    <property type="entry name" value="Ribonuclease Inhibitor"/>
    <property type="match status" value="1"/>
</dbReference>
<keyword evidence="4" id="KW-0547">Nucleotide-binding</keyword>
<dbReference type="InterPro" id="IPR032675">
    <property type="entry name" value="LRR_dom_sf"/>
</dbReference>
<dbReference type="GO" id="GO:0043531">
    <property type="term" value="F:ADP binding"/>
    <property type="evidence" value="ECO:0007669"/>
    <property type="project" value="InterPro"/>
</dbReference>
<evidence type="ECO:0000256" key="2">
    <source>
        <dbReference type="ARBA" id="ARBA00022614"/>
    </source>
</evidence>
<protein>
    <submittedName>
        <fullName evidence="12">NBS-LRR disease resistance protein</fullName>
    </submittedName>
</protein>
<proteinExistence type="evidence at transcript level"/>
<evidence type="ECO:0000256" key="4">
    <source>
        <dbReference type="ARBA" id="ARBA00022741"/>
    </source>
</evidence>
<dbReference type="InterPro" id="IPR002182">
    <property type="entry name" value="NB-ARC"/>
</dbReference>
<dbReference type="SUPFAM" id="SSF52058">
    <property type="entry name" value="L domain-like"/>
    <property type="match status" value="1"/>
</dbReference>
<evidence type="ECO:0000259" key="10">
    <source>
        <dbReference type="Pfam" id="PF23559"/>
    </source>
</evidence>
<evidence type="ECO:0000256" key="5">
    <source>
        <dbReference type="ARBA" id="ARBA00022821"/>
    </source>
</evidence>
<comment type="similarity">
    <text evidence="1">Belongs to the disease resistance NB-LRR family.</text>
</comment>
<evidence type="ECO:0000256" key="3">
    <source>
        <dbReference type="ARBA" id="ARBA00022737"/>
    </source>
</evidence>
<dbReference type="Gene3D" id="1.10.8.430">
    <property type="entry name" value="Helical domain of apoptotic protease-activating factors"/>
    <property type="match status" value="1"/>
</dbReference>
<feature type="region of interest" description="Disordered" evidence="7">
    <location>
        <begin position="1"/>
        <end position="60"/>
    </location>
</feature>
<dbReference type="EMBL" id="MZ672914">
    <property type="protein sequence ID" value="UBY07513.1"/>
    <property type="molecule type" value="mRNA"/>
</dbReference>
<evidence type="ECO:0000313" key="12">
    <source>
        <dbReference type="EMBL" id="UBY07513.1"/>
    </source>
</evidence>
<dbReference type="Pfam" id="PF00931">
    <property type="entry name" value="NB-ARC"/>
    <property type="match status" value="1"/>
</dbReference>
<dbReference type="GO" id="GO:0009626">
    <property type="term" value="P:plant-type hypersensitive response"/>
    <property type="evidence" value="ECO:0007669"/>
    <property type="project" value="UniProtKB-ARBA"/>
</dbReference>
<evidence type="ECO:0000259" key="9">
    <source>
        <dbReference type="Pfam" id="PF18052"/>
    </source>
</evidence>
<feature type="domain" description="Disease resistance protein winged helix" evidence="10">
    <location>
        <begin position="517"/>
        <end position="588"/>
    </location>
</feature>
<keyword evidence="5" id="KW-0611">Plant defense</keyword>
<dbReference type="Gene3D" id="1.20.5.4130">
    <property type="match status" value="1"/>
</dbReference>
<dbReference type="PRINTS" id="PR00364">
    <property type="entry name" value="DISEASERSIST"/>
</dbReference>
<dbReference type="Pfam" id="PF18052">
    <property type="entry name" value="Rx_N"/>
    <property type="match status" value="1"/>
</dbReference>
<feature type="domain" description="NB-ARC" evidence="8">
    <location>
        <begin position="269"/>
        <end position="427"/>
    </location>
</feature>
<dbReference type="InterPro" id="IPR042197">
    <property type="entry name" value="Apaf_helical"/>
</dbReference>
<name>A0A8K1IB98_9POAL</name>
<organism evidence="12">
    <name type="scientific">Dasypyrum villosum</name>
    <dbReference type="NCBI Taxonomy" id="40247"/>
    <lineage>
        <taxon>Eukaryota</taxon>
        <taxon>Viridiplantae</taxon>
        <taxon>Streptophyta</taxon>
        <taxon>Embryophyta</taxon>
        <taxon>Tracheophyta</taxon>
        <taxon>Spermatophyta</taxon>
        <taxon>Magnoliopsida</taxon>
        <taxon>Liliopsida</taxon>
        <taxon>Poales</taxon>
        <taxon>Poaceae</taxon>
        <taxon>BOP clade</taxon>
        <taxon>Pooideae</taxon>
        <taxon>Triticodae</taxon>
        <taxon>Triticeae</taxon>
        <taxon>Triticinae</taxon>
        <taxon>Dasypyrum</taxon>
    </lineage>
</organism>
<feature type="region of interest" description="Disordered" evidence="7">
    <location>
        <begin position="946"/>
        <end position="965"/>
    </location>
</feature>
<keyword evidence="2" id="KW-0433">Leucine-rich repeat</keyword>
<dbReference type="PANTHER" id="PTHR23155">
    <property type="entry name" value="DISEASE RESISTANCE PROTEIN RP"/>
    <property type="match status" value="1"/>
</dbReference>
<dbReference type="InterPro" id="IPR036388">
    <property type="entry name" value="WH-like_DNA-bd_sf"/>
</dbReference>
<feature type="domain" description="Disease resistance R13L4/SHOC-2-like LRR" evidence="11">
    <location>
        <begin position="762"/>
        <end position="914"/>
    </location>
</feature>
<keyword evidence="3" id="KW-0677">Repeat</keyword>
<dbReference type="FunFam" id="1.10.10.10:FF:000322">
    <property type="entry name" value="Probable disease resistance protein At1g63360"/>
    <property type="match status" value="1"/>
</dbReference>